<evidence type="ECO:0000256" key="3">
    <source>
        <dbReference type="ARBA" id="ARBA00023235"/>
    </source>
</evidence>
<evidence type="ECO:0000313" key="7">
    <source>
        <dbReference type="Proteomes" id="UP001601059"/>
    </source>
</evidence>
<dbReference type="InterPro" id="IPR001608">
    <property type="entry name" value="Ala_racemase_N"/>
</dbReference>
<dbReference type="NCBIfam" id="TIGR00492">
    <property type="entry name" value="alr"/>
    <property type="match status" value="1"/>
</dbReference>
<comment type="similarity">
    <text evidence="4">Belongs to the alanine racemase family.</text>
</comment>
<feature type="binding site" evidence="4">
    <location>
        <position position="316"/>
    </location>
    <ligand>
        <name>substrate</name>
    </ligand>
</feature>
<protein>
    <recommendedName>
        <fullName evidence="4">Alanine racemase</fullName>
        <ecNumber evidence="4">5.1.1.1</ecNumber>
    </recommendedName>
</protein>
<gene>
    <name evidence="6" type="primary">alr</name>
    <name evidence="6" type="ORF">ACFYKX_20665</name>
</gene>
<dbReference type="InterPro" id="IPR000821">
    <property type="entry name" value="Ala_racemase"/>
</dbReference>
<dbReference type="PROSITE" id="PS00395">
    <property type="entry name" value="ALANINE_RACEMASE"/>
    <property type="match status" value="1"/>
</dbReference>
<name>A0ABW6KFJ3_9BACI</name>
<dbReference type="Gene3D" id="3.20.20.10">
    <property type="entry name" value="Alanine racemase"/>
    <property type="match status" value="1"/>
</dbReference>
<dbReference type="RefSeq" id="WP_389363198.1">
    <property type="nucleotide sequence ID" value="NZ_JBIACK010000012.1"/>
</dbReference>
<evidence type="ECO:0000256" key="4">
    <source>
        <dbReference type="HAMAP-Rule" id="MF_01201"/>
    </source>
</evidence>
<dbReference type="InterPro" id="IPR009006">
    <property type="entry name" value="Ala_racemase/Decarboxylase_C"/>
</dbReference>
<comment type="caution">
    <text evidence="6">The sequence shown here is derived from an EMBL/GenBank/DDBJ whole genome shotgun (WGS) entry which is preliminary data.</text>
</comment>
<dbReference type="PANTHER" id="PTHR30511:SF0">
    <property type="entry name" value="ALANINE RACEMASE, CATABOLIC-RELATED"/>
    <property type="match status" value="1"/>
</dbReference>
<feature type="domain" description="Alanine racemase C-terminal" evidence="5">
    <location>
        <begin position="248"/>
        <end position="373"/>
    </location>
</feature>
<dbReference type="Pfam" id="PF00842">
    <property type="entry name" value="Ala_racemase_C"/>
    <property type="match status" value="1"/>
</dbReference>
<evidence type="ECO:0000256" key="2">
    <source>
        <dbReference type="ARBA" id="ARBA00022898"/>
    </source>
</evidence>
<feature type="binding site" evidence="4">
    <location>
        <position position="139"/>
    </location>
    <ligand>
        <name>substrate</name>
    </ligand>
</feature>
<dbReference type="PRINTS" id="PR00992">
    <property type="entry name" value="ALARACEMASE"/>
</dbReference>
<feature type="modified residue" description="N6-(pyridoxal phosphate)lysine" evidence="4">
    <location>
        <position position="42"/>
    </location>
</feature>
<dbReference type="Proteomes" id="UP001601059">
    <property type="component" value="Unassembled WGS sequence"/>
</dbReference>
<dbReference type="InterPro" id="IPR011079">
    <property type="entry name" value="Ala_racemase_C"/>
</dbReference>
<dbReference type="EC" id="5.1.1.1" evidence="4"/>
<dbReference type="SMART" id="SM01005">
    <property type="entry name" value="Ala_racemase_C"/>
    <property type="match status" value="1"/>
</dbReference>
<dbReference type="InterPro" id="IPR020622">
    <property type="entry name" value="Ala_racemase_pyridoxalP-BS"/>
</dbReference>
<comment type="cofactor">
    <cofactor evidence="1 4">
        <name>pyridoxal 5'-phosphate</name>
        <dbReference type="ChEBI" id="CHEBI:597326"/>
    </cofactor>
</comment>
<dbReference type="GO" id="GO:0008784">
    <property type="term" value="F:alanine racemase activity"/>
    <property type="evidence" value="ECO:0007669"/>
    <property type="project" value="UniProtKB-EC"/>
</dbReference>
<dbReference type="SUPFAM" id="SSF50621">
    <property type="entry name" value="Alanine racemase C-terminal domain-like"/>
    <property type="match status" value="1"/>
</dbReference>
<evidence type="ECO:0000256" key="1">
    <source>
        <dbReference type="ARBA" id="ARBA00001933"/>
    </source>
</evidence>
<dbReference type="Gene3D" id="2.40.37.10">
    <property type="entry name" value="Lyase, Ornithine Decarboxylase, Chain A, domain 1"/>
    <property type="match status" value="1"/>
</dbReference>
<dbReference type="PANTHER" id="PTHR30511">
    <property type="entry name" value="ALANINE RACEMASE"/>
    <property type="match status" value="1"/>
</dbReference>
<comment type="pathway">
    <text evidence="4">Amino-acid biosynthesis; D-alanine biosynthesis; D-alanine from L-alanine: step 1/1.</text>
</comment>
<proteinExistence type="inferred from homology"/>
<evidence type="ECO:0000313" key="6">
    <source>
        <dbReference type="EMBL" id="MFE8703026.1"/>
    </source>
</evidence>
<accession>A0ABW6KFJ3</accession>
<comment type="catalytic activity">
    <reaction evidence="4">
        <text>L-alanine = D-alanine</text>
        <dbReference type="Rhea" id="RHEA:20249"/>
        <dbReference type="ChEBI" id="CHEBI:57416"/>
        <dbReference type="ChEBI" id="CHEBI:57972"/>
        <dbReference type="EC" id="5.1.1.1"/>
    </reaction>
</comment>
<dbReference type="HAMAP" id="MF_01201">
    <property type="entry name" value="Ala_racemase"/>
    <property type="match status" value="1"/>
</dbReference>
<dbReference type="EMBL" id="JBIACK010000012">
    <property type="protein sequence ID" value="MFE8703026.1"/>
    <property type="molecule type" value="Genomic_DNA"/>
</dbReference>
<keyword evidence="2 4" id="KW-0663">Pyridoxal phosphate</keyword>
<evidence type="ECO:0000259" key="5">
    <source>
        <dbReference type="SMART" id="SM01005"/>
    </source>
</evidence>
<sequence>MDGQGLFYRDTWVEVDLDCIAENVQQMRKYLSNDVELMAVVKANAYGHGDVQVAETALKEGASYLAVAFMDEAIALRQKGIVAPILVLGASRPEDVNIAAQHQITLTIFQLDWLEKARKLLNQNANVTIHIKLDTGMGRIGIKEKKELQALESIMLEDSRFKIEGMYTHFATADEPNNNLFYNQQLERFRTMISWLDAMPRMIHASNSAGAMKGANAHFNAIRFGIGMYGLTPSLEMEPHLPFPLKEAFSLHSRLIHVKQISKGETISYGATYEAKEDEWIGTLPIGYADGWIRKLQGQEVIINGIRVPIVGRICMDQCMIKLPFKVDVGTVVTLIGSQGDEKVSVNEIAQRLDTINYEIPCIISDRVPRIYKRDGRAVELKNSVLTF</sequence>
<organism evidence="6 7">
    <name type="scientific">Cytobacillus spartinae</name>
    <dbReference type="NCBI Taxonomy" id="3299023"/>
    <lineage>
        <taxon>Bacteria</taxon>
        <taxon>Bacillati</taxon>
        <taxon>Bacillota</taxon>
        <taxon>Bacilli</taxon>
        <taxon>Bacillales</taxon>
        <taxon>Bacillaceae</taxon>
        <taxon>Cytobacillus</taxon>
    </lineage>
</organism>
<keyword evidence="7" id="KW-1185">Reference proteome</keyword>
<dbReference type="CDD" id="cd00430">
    <property type="entry name" value="PLPDE_III_AR"/>
    <property type="match status" value="1"/>
</dbReference>
<feature type="active site" description="Proton acceptor; specific for L-alanine" evidence="4">
    <location>
        <position position="269"/>
    </location>
</feature>
<keyword evidence="3 4" id="KW-0413">Isomerase</keyword>
<feature type="active site" description="Proton acceptor; specific for D-alanine" evidence="4">
    <location>
        <position position="42"/>
    </location>
</feature>
<reference evidence="6 7" key="1">
    <citation type="submission" date="2024-08" db="EMBL/GenBank/DDBJ databases">
        <title>Two novel Cytobacillus novel species.</title>
        <authorList>
            <person name="Liu G."/>
        </authorList>
    </citation>
    <scope>NUCLEOTIDE SEQUENCE [LARGE SCALE GENOMIC DNA]</scope>
    <source>
        <strain evidence="6 7">FJAT-54145</strain>
    </source>
</reference>
<dbReference type="InterPro" id="IPR029066">
    <property type="entry name" value="PLP-binding_barrel"/>
</dbReference>
<comment type="function">
    <text evidence="4">Catalyzes the interconversion of L-alanine and D-alanine. May also act on other amino acids.</text>
</comment>
<dbReference type="SUPFAM" id="SSF51419">
    <property type="entry name" value="PLP-binding barrel"/>
    <property type="match status" value="1"/>
</dbReference>
<dbReference type="Pfam" id="PF01168">
    <property type="entry name" value="Ala_racemase_N"/>
    <property type="match status" value="1"/>
</dbReference>